<protein>
    <submittedName>
        <fullName evidence="2">Uncharacterized protein</fullName>
    </submittedName>
</protein>
<feature type="compositionally biased region" description="Basic and acidic residues" evidence="1">
    <location>
        <begin position="77"/>
        <end position="87"/>
    </location>
</feature>
<comment type="caution">
    <text evidence="2">The sequence shown here is derived from an EMBL/GenBank/DDBJ whole genome shotgun (WGS) entry which is preliminary data.</text>
</comment>
<dbReference type="EMBL" id="JARAKH010000043">
    <property type="protein sequence ID" value="KAK8379249.1"/>
    <property type="molecule type" value="Genomic_DNA"/>
</dbReference>
<feature type="compositionally biased region" description="Polar residues" evidence="1">
    <location>
        <begin position="97"/>
        <end position="108"/>
    </location>
</feature>
<feature type="region of interest" description="Disordered" evidence="1">
    <location>
        <begin position="63"/>
        <end position="108"/>
    </location>
</feature>
<dbReference type="Proteomes" id="UP001487740">
    <property type="component" value="Unassembled WGS sequence"/>
</dbReference>
<evidence type="ECO:0000256" key="1">
    <source>
        <dbReference type="SAM" id="MobiDB-lite"/>
    </source>
</evidence>
<gene>
    <name evidence="2" type="ORF">O3P69_019236</name>
</gene>
<proteinExistence type="predicted"/>
<sequence>MVRLAGNGGFQGNASNFSIFDCYYCTGFTHLDAHSLHHIKTQRISQRLPHSYLMYDVATPSIHPSIHPSHPPTHPESSAEMKPDVRRGCSIHPSNPPYTSNTQPSPQH</sequence>
<dbReference type="AlphaFoldDB" id="A0AAW0SV00"/>
<evidence type="ECO:0000313" key="3">
    <source>
        <dbReference type="Proteomes" id="UP001487740"/>
    </source>
</evidence>
<reference evidence="2 3" key="1">
    <citation type="submission" date="2023-03" db="EMBL/GenBank/DDBJ databases">
        <title>High-quality genome of Scylla paramamosain provides insights in environmental adaptation.</title>
        <authorList>
            <person name="Zhang L."/>
        </authorList>
    </citation>
    <scope>NUCLEOTIDE SEQUENCE [LARGE SCALE GENOMIC DNA]</scope>
    <source>
        <strain evidence="2">LZ_2023a</strain>
        <tissue evidence="2">Muscle</tissue>
    </source>
</reference>
<name>A0AAW0SV00_SCYPA</name>
<accession>A0AAW0SV00</accession>
<evidence type="ECO:0000313" key="2">
    <source>
        <dbReference type="EMBL" id="KAK8379249.1"/>
    </source>
</evidence>
<keyword evidence="3" id="KW-1185">Reference proteome</keyword>
<organism evidence="2 3">
    <name type="scientific">Scylla paramamosain</name>
    <name type="common">Mud crab</name>
    <dbReference type="NCBI Taxonomy" id="85552"/>
    <lineage>
        <taxon>Eukaryota</taxon>
        <taxon>Metazoa</taxon>
        <taxon>Ecdysozoa</taxon>
        <taxon>Arthropoda</taxon>
        <taxon>Crustacea</taxon>
        <taxon>Multicrustacea</taxon>
        <taxon>Malacostraca</taxon>
        <taxon>Eumalacostraca</taxon>
        <taxon>Eucarida</taxon>
        <taxon>Decapoda</taxon>
        <taxon>Pleocyemata</taxon>
        <taxon>Brachyura</taxon>
        <taxon>Eubrachyura</taxon>
        <taxon>Portunoidea</taxon>
        <taxon>Portunidae</taxon>
        <taxon>Portuninae</taxon>
        <taxon>Scylla</taxon>
    </lineage>
</organism>